<feature type="domain" description="BPL/LPL catalytic" evidence="7">
    <location>
        <begin position="70"/>
        <end position="258"/>
    </location>
</feature>
<keyword evidence="3 6" id="KW-0067">ATP-binding</keyword>
<dbReference type="InterPro" id="IPR003142">
    <property type="entry name" value="BPL_C"/>
</dbReference>
<dbReference type="Proteomes" id="UP000463138">
    <property type="component" value="Unassembled WGS sequence"/>
</dbReference>
<dbReference type="AlphaFoldDB" id="A0A7V7KTV6"/>
<evidence type="ECO:0000256" key="6">
    <source>
        <dbReference type="HAMAP-Rule" id="MF_00978"/>
    </source>
</evidence>
<proteinExistence type="inferred from homology"/>
<dbReference type="GO" id="GO:0006355">
    <property type="term" value="P:regulation of DNA-templated transcription"/>
    <property type="evidence" value="ECO:0007669"/>
    <property type="project" value="UniProtKB-UniRule"/>
</dbReference>
<keyword evidence="6" id="KW-0804">Transcription</keyword>
<evidence type="ECO:0000256" key="2">
    <source>
        <dbReference type="ARBA" id="ARBA00022741"/>
    </source>
</evidence>
<organism evidence="8 9">
    <name type="scientific">Halopseudomonas laoshanensis</name>
    <dbReference type="NCBI Taxonomy" id="2268758"/>
    <lineage>
        <taxon>Bacteria</taxon>
        <taxon>Pseudomonadati</taxon>
        <taxon>Pseudomonadota</taxon>
        <taxon>Gammaproteobacteria</taxon>
        <taxon>Pseudomonadales</taxon>
        <taxon>Pseudomonadaceae</taxon>
        <taxon>Halopseudomonas</taxon>
    </lineage>
</organism>
<dbReference type="InterPro" id="IPR008988">
    <property type="entry name" value="Transcriptional_repressor_C"/>
</dbReference>
<dbReference type="OrthoDB" id="9807064at2"/>
<keyword evidence="9" id="KW-1185">Reference proteome</keyword>
<comment type="similarity">
    <text evidence="6">Belongs to the biotin--protein ligase family.</text>
</comment>
<dbReference type="Gene3D" id="3.30.930.10">
    <property type="entry name" value="Bira Bifunctional Protein, Domain 2"/>
    <property type="match status" value="1"/>
</dbReference>
<accession>A0A7V7KTV6</accession>
<dbReference type="Pfam" id="PF02237">
    <property type="entry name" value="BPL_C"/>
    <property type="match status" value="1"/>
</dbReference>
<dbReference type="PROSITE" id="PS51733">
    <property type="entry name" value="BPL_LPL_CATALYTIC"/>
    <property type="match status" value="1"/>
</dbReference>
<keyword evidence="6" id="KW-0678">Repressor</keyword>
<comment type="catalytic activity">
    <reaction evidence="5 6">
        <text>biotin + L-lysyl-[protein] + ATP = N(6)-biotinyl-L-lysyl-[protein] + AMP + diphosphate + H(+)</text>
        <dbReference type="Rhea" id="RHEA:11756"/>
        <dbReference type="Rhea" id="RHEA-COMP:9752"/>
        <dbReference type="Rhea" id="RHEA-COMP:10505"/>
        <dbReference type="ChEBI" id="CHEBI:15378"/>
        <dbReference type="ChEBI" id="CHEBI:29969"/>
        <dbReference type="ChEBI" id="CHEBI:30616"/>
        <dbReference type="ChEBI" id="CHEBI:33019"/>
        <dbReference type="ChEBI" id="CHEBI:57586"/>
        <dbReference type="ChEBI" id="CHEBI:83144"/>
        <dbReference type="ChEBI" id="CHEBI:456215"/>
        <dbReference type="EC" id="6.3.4.15"/>
    </reaction>
</comment>
<dbReference type="InterPro" id="IPR045864">
    <property type="entry name" value="aa-tRNA-synth_II/BPL/LPL"/>
</dbReference>
<dbReference type="NCBIfam" id="TIGR00121">
    <property type="entry name" value="birA_ligase"/>
    <property type="match status" value="1"/>
</dbReference>
<dbReference type="SUPFAM" id="SSF46785">
    <property type="entry name" value="Winged helix' DNA-binding domain"/>
    <property type="match status" value="1"/>
</dbReference>
<dbReference type="GO" id="GO:0003677">
    <property type="term" value="F:DNA binding"/>
    <property type="evidence" value="ECO:0007669"/>
    <property type="project" value="UniProtKB-UniRule"/>
</dbReference>
<dbReference type="GO" id="GO:0004077">
    <property type="term" value="F:biotin--[biotin carboxyl-carrier protein] ligase activity"/>
    <property type="evidence" value="ECO:0007669"/>
    <property type="project" value="UniProtKB-UniRule"/>
</dbReference>
<keyword evidence="6" id="KW-0805">Transcription regulation</keyword>
<reference evidence="8 9" key="1">
    <citation type="submission" date="2018-07" db="EMBL/GenBank/DDBJ databases">
        <title>Pseudomonas laoshanensis sp. nov., isolated from soil.</title>
        <authorList>
            <person name="Sun J."/>
            <person name="Yu L."/>
            <person name="Wang M."/>
            <person name="Zhang C."/>
        </authorList>
    </citation>
    <scope>NUCLEOTIDE SEQUENCE [LARGE SCALE GENOMIC DNA]</scope>
    <source>
        <strain evidence="8 9">Y22</strain>
    </source>
</reference>
<dbReference type="RefSeq" id="WP_149334711.1">
    <property type="nucleotide sequence ID" value="NZ_QOVF01000015.1"/>
</dbReference>
<evidence type="ECO:0000256" key="5">
    <source>
        <dbReference type="ARBA" id="ARBA00047846"/>
    </source>
</evidence>
<name>A0A7V7KTV6_9GAMM</name>
<sequence length="326" mass="35550">MLSTLLSMMSDGQFHSGEKLGESLGVSRAAVWKSLSRLEKEGFPIQRVRGKGYRIPKGAVLFDLDAIQQHLPTDIATYWQWHLYPSIDSTNAEAQRLMASAGGHQPLVCIAEQQSAGRGRRGRTWVSPYGQNIYMTLVEPFSNGAQGLEGLSLIVGIVLADTLESCGYPQVRLKWPNDLLLENRKLAGILIEIAGDLTSDCVAVIGVGINVLMRAEAGAQIDQAWTSLLQAPGQGELDRNKLVATFAQKLLLAMREFRRSGFQVFIPEWEKRDAWLGQSVSVVSGANVLNGVHRGISERGALRLQTAEGEMLVSGGEVSLRVNNAP</sequence>
<feature type="binding site" evidence="6">
    <location>
        <begin position="118"/>
        <end position="120"/>
    </location>
    <ligand>
        <name>biotin</name>
        <dbReference type="ChEBI" id="CHEBI:57586"/>
    </ligand>
</feature>
<feature type="binding site" evidence="6">
    <location>
        <position position="114"/>
    </location>
    <ligand>
        <name>biotin</name>
        <dbReference type="ChEBI" id="CHEBI:57586"/>
    </ligand>
</feature>
<dbReference type="InterPro" id="IPR036388">
    <property type="entry name" value="WH-like_DNA-bd_sf"/>
</dbReference>
<evidence type="ECO:0000313" key="8">
    <source>
        <dbReference type="EMBL" id="KAA0689492.1"/>
    </source>
</evidence>
<dbReference type="InterPro" id="IPR013196">
    <property type="entry name" value="HTH_11"/>
</dbReference>
<dbReference type="InterPro" id="IPR004143">
    <property type="entry name" value="BPL_LPL_catalytic"/>
</dbReference>
<dbReference type="GO" id="GO:0005524">
    <property type="term" value="F:ATP binding"/>
    <property type="evidence" value="ECO:0007669"/>
    <property type="project" value="UniProtKB-UniRule"/>
</dbReference>
<dbReference type="PANTHER" id="PTHR12835:SF5">
    <property type="entry name" value="BIOTIN--PROTEIN LIGASE"/>
    <property type="match status" value="1"/>
</dbReference>
<evidence type="ECO:0000313" key="9">
    <source>
        <dbReference type="Proteomes" id="UP000463138"/>
    </source>
</evidence>
<evidence type="ECO:0000259" key="7">
    <source>
        <dbReference type="PROSITE" id="PS51733"/>
    </source>
</evidence>
<comment type="caution">
    <text evidence="8">The sequence shown here is derived from an EMBL/GenBank/DDBJ whole genome shotgun (WGS) entry which is preliminary data.</text>
</comment>
<dbReference type="SUPFAM" id="SSF55681">
    <property type="entry name" value="Class II aaRS and biotin synthetases"/>
    <property type="match status" value="1"/>
</dbReference>
<dbReference type="Gene3D" id="2.30.30.100">
    <property type="match status" value="1"/>
</dbReference>
<comment type="function">
    <text evidence="6">Acts both as a biotin--[acetyl-CoA-carboxylase] ligase and a biotin-operon repressor. In the presence of ATP, BirA activates biotin to form the BirA-biotinyl-5'-adenylate (BirA-bio-5'-AMP or holoBirA) complex. HoloBirA can either transfer the biotinyl moiety to the biotin carboxyl carrier protein (BCCP) subunit of acetyl-CoA carboxylase, or bind to the biotin operator site and inhibit transcription of the operon.</text>
</comment>
<keyword evidence="1 6" id="KW-0436">Ligase</keyword>
<dbReference type="EC" id="6.3.4.15" evidence="6"/>
<feature type="DNA-binding region" description="H-T-H motif" evidence="6">
    <location>
        <begin position="17"/>
        <end position="36"/>
    </location>
</feature>
<protein>
    <recommendedName>
        <fullName evidence="6">Bifunctional ligase/repressor BirA</fullName>
    </recommendedName>
    <alternativeName>
        <fullName evidence="6">Biotin operon repressor</fullName>
    </alternativeName>
    <alternativeName>
        <fullName evidence="6">Biotin--[acetyl-CoA-carboxylase] ligase</fullName>
        <ecNumber evidence="6">6.3.4.15</ecNumber>
    </alternativeName>
    <alternativeName>
        <fullName evidence="6">Biotin--protein ligase</fullName>
    </alternativeName>
    <alternativeName>
        <fullName evidence="6">Biotin-[acetyl-CoA carboxylase] synthetase</fullName>
    </alternativeName>
</protein>
<dbReference type="Pfam" id="PF03099">
    <property type="entry name" value="BPL_LplA_LipB"/>
    <property type="match status" value="1"/>
</dbReference>
<dbReference type="SUPFAM" id="SSF50037">
    <property type="entry name" value="C-terminal domain of transcriptional repressors"/>
    <property type="match status" value="1"/>
</dbReference>
<dbReference type="Pfam" id="PF08279">
    <property type="entry name" value="HTH_11"/>
    <property type="match status" value="1"/>
</dbReference>
<evidence type="ECO:0000256" key="3">
    <source>
        <dbReference type="ARBA" id="ARBA00022840"/>
    </source>
</evidence>
<keyword evidence="4 6" id="KW-0092">Biotin</keyword>
<gene>
    <name evidence="6" type="primary">birA</name>
    <name evidence="8" type="ORF">DT594_18885</name>
</gene>
<keyword evidence="6" id="KW-0238">DNA-binding</keyword>
<evidence type="ECO:0000256" key="4">
    <source>
        <dbReference type="ARBA" id="ARBA00023267"/>
    </source>
</evidence>
<dbReference type="HAMAP" id="MF_00978">
    <property type="entry name" value="Bifunct_BirA"/>
    <property type="match status" value="1"/>
</dbReference>
<dbReference type="CDD" id="cd16442">
    <property type="entry name" value="BPL"/>
    <property type="match status" value="1"/>
</dbReference>
<dbReference type="InterPro" id="IPR036390">
    <property type="entry name" value="WH_DNA-bd_sf"/>
</dbReference>
<dbReference type="Gene3D" id="1.10.10.10">
    <property type="entry name" value="Winged helix-like DNA-binding domain superfamily/Winged helix DNA-binding domain"/>
    <property type="match status" value="1"/>
</dbReference>
<keyword evidence="2 6" id="KW-0547">Nucleotide-binding</keyword>
<dbReference type="InterPro" id="IPR030855">
    <property type="entry name" value="Bifunct_BirA"/>
</dbReference>
<feature type="binding site" evidence="6">
    <location>
        <position position="185"/>
    </location>
    <ligand>
        <name>biotin</name>
        <dbReference type="ChEBI" id="CHEBI:57586"/>
    </ligand>
</feature>
<dbReference type="NCBIfam" id="NF008847">
    <property type="entry name" value="PRK11886.1-2"/>
    <property type="match status" value="1"/>
</dbReference>
<evidence type="ECO:0000256" key="1">
    <source>
        <dbReference type="ARBA" id="ARBA00022598"/>
    </source>
</evidence>
<dbReference type="PANTHER" id="PTHR12835">
    <property type="entry name" value="BIOTIN PROTEIN LIGASE"/>
    <property type="match status" value="1"/>
</dbReference>
<dbReference type="EMBL" id="QOVF01000015">
    <property type="protein sequence ID" value="KAA0689492.1"/>
    <property type="molecule type" value="Genomic_DNA"/>
</dbReference>
<dbReference type="GO" id="GO:0005737">
    <property type="term" value="C:cytoplasm"/>
    <property type="evidence" value="ECO:0007669"/>
    <property type="project" value="TreeGrafter"/>
</dbReference>
<feature type="binding site" evidence="6">
    <location>
        <begin position="89"/>
        <end position="91"/>
    </location>
    <ligand>
        <name>biotin</name>
        <dbReference type="ChEBI" id="CHEBI:57586"/>
    </ligand>
</feature>
<dbReference type="InterPro" id="IPR004408">
    <property type="entry name" value="Biotin_CoA_COase_ligase"/>
</dbReference>